<name>A0A1H4H3U2_9BACI</name>
<dbReference type="Proteomes" id="UP000198584">
    <property type="component" value="Unassembled WGS sequence"/>
</dbReference>
<evidence type="ECO:0008006" key="4">
    <source>
        <dbReference type="Google" id="ProtNLM"/>
    </source>
</evidence>
<keyword evidence="3" id="KW-1185">Reference proteome</keyword>
<feature type="region of interest" description="Disordered" evidence="1">
    <location>
        <begin position="1"/>
        <end position="24"/>
    </location>
</feature>
<dbReference type="AlphaFoldDB" id="A0A1H4H3U2"/>
<gene>
    <name evidence="2" type="ORF">SAMN05421743_12224</name>
</gene>
<protein>
    <recommendedName>
        <fullName evidence="4">DUF4025 domain-containing protein</fullName>
    </recommendedName>
</protein>
<reference evidence="2 3" key="1">
    <citation type="submission" date="2016-10" db="EMBL/GenBank/DDBJ databases">
        <authorList>
            <person name="de Groot N.N."/>
        </authorList>
    </citation>
    <scope>NUCLEOTIDE SEQUENCE [LARGE SCALE GENOMIC DNA]</scope>
    <source>
        <strain evidence="2 3">CCM7597</strain>
    </source>
</reference>
<evidence type="ECO:0000256" key="1">
    <source>
        <dbReference type="SAM" id="MobiDB-lite"/>
    </source>
</evidence>
<proteinExistence type="predicted"/>
<organism evidence="2 3">
    <name type="scientific">Thalassobacillus cyri</name>
    <dbReference type="NCBI Taxonomy" id="571932"/>
    <lineage>
        <taxon>Bacteria</taxon>
        <taxon>Bacillati</taxon>
        <taxon>Bacillota</taxon>
        <taxon>Bacilli</taxon>
        <taxon>Bacillales</taxon>
        <taxon>Bacillaceae</taxon>
        <taxon>Thalassobacillus</taxon>
    </lineage>
</organism>
<dbReference type="InterPro" id="IPR025100">
    <property type="entry name" value="DUF4025"/>
</dbReference>
<dbReference type="EMBL" id="FNQR01000022">
    <property type="protein sequence ID" value="SEB16475.1"/>
    <property type="molecule type" value="Genomic_DNA"/>
</dbReference>
<dbReference type="OrthoDB" id="2476089at2"/>
<feature type="compositionally biased region" description="Basic and acidic residues" evidence="1">
    <location>
        <begin position="1"/>
        <end position="11"/>
    </location>
</feature>
<sequence>MKKQTKHDIQADRTYQPSDYEKDDQFSQGLAITHEQASDTLTEGTIDGQIDQVDGEGKLVSHEGKDLTRVEQRHGKKK</sequence>
<feature type="compositionally biased region" description="Basic and acidic residues" evidence="1">
    <location>
        <begin position="55"/>
        <end position="78"/>
    </location>
</feature>
<dbReference type="RefSeq" id="WP_093046542.1">
    <property type="nucleotide sequence ID" value="NZ_FNQR01000022.1"/>
</dbReference>
<feature type="region of interest" description="Disordered" evidence="1">
    <location>
        <begin position="50"/>
        <end position="78"/>
    </location>
</feature>
<evidence type="ECO:0000313" key="2">
    <source>
        <dbReference type="EMBL" id="SEB16475.1"/>
    </source>
</evidence>
<dbReference type="STRING" id="571932.SAMN05421743_12224"/>
<dbReference type="Pfam" id="PF13217">
    <property type="entry name" value="DUF4025"/>
    <property type="match status" value="1"/>
</dbReference>
<evidence type="ECO:0000313" key="3">
    <source>
        <dbReference type="Proteomes" id="UP000198584"/>
    </source>
</evidence>
<accession>A0A1H4H3U2</accession>